<accession>A0A8J3G7B5</accession>
<dbReference type="EMBL" id="BMXF01000001">
    <property type="protein sequence ID" value="GHB52032.1"/>
    <property type="molecule type" value="Genomic_DNA"/>
</dbReference>
<proteinExistence type="predicted"/>
<feature type="coiled-coil region" evidence="1">
    <location>
        <begin position="89"/>
        <end position="116"/>
    </location>
</feature>
<keyword evidence="2" id="KW-1133">Transmembrane helix</keyword>
<keyword evidence="4" id="KW-1185">Reference proteome</keyword>
<feature type="transmembrane region" description="Helical" evidence="2">
    <location>
        <begin position="12"/>
        <end position="35"/>
    </location>
</feature>
<evidence type="ECO:0000256" key="2">
    <source>
        <dbReference type="SAM" id="Phobius"/>
    </source>
</evidence>
<feature type="coiled-coil region" evidence="1">
    <location>
        <begin position="160"/>
        <end position="253"/>
    </location>
</feature>
<dbReference type="RefSeq" id="WP_189562300.1">
    <property type="nucleotide sequence ID" value="NZ_BMXF01000001.1"/>
</dbReference>
<keyword evidence="2" id="KW-0472">Membrane</keyword>
<comment type="caution">
    <text evidence="3">The sequence shown here is derived from an EMBL/GenBank/DDBJ whole genome shotgun (WGS) entry which is preliminary data.</text>
</comment>
<evidence type="ECO:0000313" key="4">
    <source>
        <dbReference type="Proteomes" id="UP000598271"/>
    </source>
</evidence>
<evidence type="ECO:0000313" key="3">
    <source>
        <dbReference type="EMBL" id="GHB52032.1"/>
    </source>
</evidence>
<evidence type="ECO:0000256" key="1">
    <source>
        <dbReference type="SAM" id="Coils"/>
    </source>
</evidence>
<name>A0A8J3G7B5_9BACT</name>
<keyword evidence="2" id="KW-0812">Transmembrane</keyword>
<reference evidence="3 4" key="1">
    <citation type="journal article" date="2014" name="Int. J. Syst. Evol. Microbiol.">
        <title>Complete genome sequence of Corynebacterium casei LMG S-19264T (=DSM 44701T), isolated from a smear-ripened cheese.</title>
        <authorList>
            <consortium name="US DOE Joint Genome Institute (JGI-PGF)"/>
            <person name="Walter F."/>
            <person name="Albersmeier A."/>
            <person name="Kalinowski J."/>
            <person name="Ruckert C."/>
        </authorList>
    </citation>
    <scope>NUCLEOTIDE SEQUENCE [LARGE SCALE GENOMIC DNA]</scope>
    <source>
        <strain evidence="3 4">KCTC 12866</strain>
    </source>
</reference>
<protein>
    <submittedName>
        <fullName evidence="3">Uncharacterized protein</fullName>
    </submittedName>
</protein>
<keyword evidence="1" id="KW-0175">Coiled coil</keyword>
<dbReference type="AlphaFoldDB" id="A0A8J3G7B5"/>
<dbReference type="Proteomes" id="UP000598271">
    <property type="component" value="Unassembled WGS sequence"/>
</dbReference>
<organism evidence="3 4">
    <name type="scientific">Persicitalea jodogahamensis</name>
    <dbReference type="NCBI Taxonomy" id="402147"/>
    <lineage>
        <taxon>Bacteria</taxon>
        <taxon>Pseudomonadati</taxon>
        <taxon>Bacteroidota</taxon>
        <taxon>Cytophagia</taxon>
        <taxon>Cytophagales</taxon>
        <taxon>Spirosomataceae</taxon>
        <taxon>Persicitalea</taxon>
    </lineage>
</organism>
<sequence length="318" mass="35138">MEPLNQRTRTSFIGRFVGVYAFSLVFPILGVWMLLRVPGSVSDSERDRYRQIVETQRPLVVDTDTMGSLVKQLIRYDGAYSSSSDAMARAEAQTQLVSLENRINNLMAHIKAVDIRADDEHNKALSAGIASLSEGLVTYRQTIAELRRTLAEKGIDMQMVNDLRNQVNMKDLEIRGLERQVAAAPRGGGGGGGGGADPTARELQAKLNIAQRNLDDCLKKGGGNSAGPDPAALAQLRSKLQECEKALDEKINYTEWERYAEGVGYLQLIKKGDLRKNEKQGYYDQAKQIFDGLQLSTANSEMRTKATARMGELRKLGL</sequence>
<gene>
    <name evidence="3" type="ORF">GCM10007390_00800</name>
</gene>